<dbReference type="STRING" id="442562.Rumeso_04182"/>
<evidence type="ECO:0000256" key="1">
    <source>
        <dbReference type="ARBA" id="ARBA00022630"/>
    </source>
</evidence>
<dbReference type="InterPro" id="IPR016167">
    <property type="entry name" value="FAD-bd_PCMH_sub1"/>
</dbReference>
<comment type="caution">
    <text evidence="3">The sequence shown here is derived from an EMBL/GenBank/DDBJ whole genome shotgun (WGS) entry which is preliminary data.</text>
</comment>
<dbReference type="AlphaFoldDB" id="A0A017HJH5"/>
<reference evidence="3 4" key="1">
    <citation type="submission" date="2013-02" db="EMBL/GenBank/DDBJ databases">
        <authorList>
            <person name="Fiebig A."/>
            <person name="Goeker M."/>
            <person name="Klenk H.-P.P."/>
        </authorList>
    </citation>
    <scope>NUCLEOTIDE SEQUENCE [LARGE SCALE GENOMIC DNA]</scope>
    <source>
        <strain evidence="3 4">DSM 19309</strain>
    </source>
</reference>
<feature type="region of interest" description="Disordered" evidence="2">
    <location>
        <begin position="1"/>
        <end position="24"/>
    </location>
</feature>
<dbReference type="Gene3D" id="3.30.43.10">
    <property type="entry name" value="Uridine Diphospho-n-acetylenolpyruvylglucosamine Reductase, domain 2"/>
    <property type="match status" value="1"/>
</dbReference>
<evidence type="ECO:0000313" key="3">
    <source>
        <dbReference type="EMBL" id="EYD74318.1"/>
    </source>
</evidence>
<name>A0A017HJH5_9RHOB</name>
<gene>
    <name evidence="3" type="ORF">Rumeso_04182</name>
</gene>
<keyword evidence="4" id="KW-1185">Reference proteome</keyword>
<dbReference type="HOGENOM" id="CLU_2702538_0_0_5"/>
<organism evidence="3 4">
    <name type="scientific">Rubellimicrobium mesophilum DSM 19309</name>
    <dbReference type="NCBI Taxonomy" id="442562"/>
    <lineage>
        <taxon>Bacteria</taxon>
        <taxon>Pseudomonadati</taxon>
        <taxon>Pseudomonadota</taxon>
        <taxon>Alphaproteobacteria</taxon>
        <taxon>Rhodobacterales</taxon>
        <taxon>Roseobacteraceae</taxon>
        <taxon>Rubellimicrobium</taxon>
    </lineage>
</organism>
<evidence type="ECO:0000313" key="4">
    <source>
        <dbReference type="Proteomes" id="UP000019666"/>
    </source>
</evidence>
<evidence type="ECO:0000256" key="2">
    <source>
        <dbReference type="SAM" id="MobiDB-lite"/>
    </source>
</evidence>
<keyword evidence="1" id="KW-0285">Flavoprotein</keyword>
<dbReference type="InterPro" id="IPR036318">
    <property type="entry name" value="FAD-bd_PCMH-like_sf"/>
</dbReference>
<proteinExistence type="predicted"/>
<dbReference type="Proteomes" id="UP000019666">
    <property type="component" value="Unassembled WGS sequence"/>
</dbReference>
<dbReference type="RefSeq" id="WP_211262845.1">
    <property type="nucleotide sequence ID" value="NZ_KK088567.1"/>
</dbReference>
<dbReference type="EMBL" id="AOSK01000118">
    <property type="protein sequence ID" value="EYD74318.1"/>
    <property type="molecule type" value="Genomic_DNA"/>
</dbReference>
<protein>
    <submittedName>
        <fullName evidence="3">Periplasmic aromatic aldehyde oxidoreductase, FAD binding protein subunit YagS</fullName>
    </submittedName>
</protein>
<dbReference type="SUPFAM" id="SSF56176">
    <property type="entry name" value="FAD-binding/transporter-associated domain-like"/>
    <property type="match status" value="1"/>
</dbReference>
<accession>A0A017HJH5</accession>
<sequence>MRAFSLDRAGDTDEALRLASGQPPADAQIRASTQYIAGGTTLLDFMKLDVMRPERLIDISVLRQEHGRIEPYG</sequence>
<dbReference type="GO" id="GO:0050660">
    <property type="term" value="F:flavin adenine dinucleotide binding"/>
    <property type="evidence" value="ECO:0007669"/>
    <property type="project" value="InterPro"/>
</dbReference>